<dbReference type="PANTHER" id="PTHR11439">
    <property type="entry name" value="GAG-POL-RELATED RETROTRANSPOSON"/>
    <property type="match status" value="1"/>
</dbReference>
<dbReference type="OrthoDB" id="3344688at2759"/>
<dbReference type="InterPro" id="IPR043502">
    <property type="entry name" value="DNA/RNA_pol_sf"/>
</dbReference>
<reference evidence="2" key="1">
    <citation type="submission" date="2021-03" db="EMBL/GenBank/DDBJ databases">
        <title>Draft genome sequence of rust myrtle Austropuccinia psidii MF-1, a brazilian biotype.</title>
        <authorList>
            <person name="Quecine M.C."/>
            <person name="Pachon D.M.R."/>
            <person name="Bonatelli M.L."/>
            <person name="Correr F.H."/>
            <person name="Franceschini L.M."/>
            <person name="Leite T.F."/>
            <person name="Margarido G.R.A."/>
            <person name="Almeida C.A."/>
            <person name="Ferrarezi J.A."/>
            <person name="Labate C.A."/>
        </authorList>
    </citation>
    <scope>NUCLEOTIDE SEQUENCE</scope>
    <source>
        <strain evidence="2">MF-1</strain>
    </source>
</reference>
<dbReference type="InterPro" id="IPR013103">
    <property type="entry name" value="RVT_2"/>
</dbReference>
<name>A0A9Q3PUD7_9BASI</name>
<dbReference type="PANTHER" id="PTHR11439:SF483">
    <property type="entry name" value="PEPTIDE SYNTHASE GLIP-LIKE, PUTATIVE (AFU_ORTHOLOGUE AFUA_3G12920)-RELATED"/>
    <property type="match status" value="1"/>
</dbReference>
<sequence>MYLQYRDVMISPQKDNWIAAIEDELKSMKDENVFNVIDLKDALRNQKASDILSTRWVFAQKTAPLRYKARLVARGFKQTKGINFEETFAPTPTFNALRLLFSIAITNKWLIRTFDVKVAFLHSLIDMPVFVWPPRGLDIPPGKVLRLNKALYGTKQAARCWWRHLTNILMDIGFEPNKEDLSTYTYLSSSGTALLWIHVDDGALTASSPQLLEEIVNAVSRKLKIKWDEKITSLVGLNIHQSAEGICITQSDLIRKLITLCPSNITAKSPLPPNCKLESGPSKEMDIPYLQRIGMLLYIAQGSRPDITFAVNYLARFSLGTTEDHWKALEHLIAYLRMTTTSGIMIRDSGSTSAFECYVDANWGGEGNRSTHGFLLLHNNNPISWQSKRQATIASSTCQAEYMAMSFAARECLWISRLFQPILGISIPRLYSDNKTSVNIALNIASQKQTRHLIREFNLVNEYIAKGKISLCWISTHAQMADILTKPLGSLKVTQFLSLLNSIKVNVTSRGGECYDSSKNQKKFLEHSKT</sequence>
<keyword evidence="3" id="KW-1185">Reference proteome</keyword>
<evidence type="ECO:0000313" key="2">
    <source>
        <dbReference type="EMBL" id="MBW0574459.1"/>
    </source>
</evidence>
<dbReference type="Proteomes" id="UP000765509">
    <property type="component" value="Unassembled WGS sequence"/>
</dbReference>
<dbReference type="CDD" id="cd09272">
    <property type="entry name" value="RNase_HI_RT_Ty1"/>
    <property type="match status" value="1"/>
</dbReference>
<dbReference type="EMBL" id="AVOT02094257">
    <property type="protein sequence ID" value="MBW0574459.1"/>
    <property type="molecule type" value="Genomic_DNA"/>
</dbReference>
<dbReference type="Pfam" id="PF07727">
    <property type="entry name" value="RVT_2"/>
    <property type="match status" value="1"/>
</dbReference>
<gene>
    <name evidence="2" type="ORF">O181_114174</name>
</gene>
<evidence type="ECO:0000259" key="1">
    <source>
        <dbReference type="Pfam" id="PF07727"/>
    </source>
</evidence>
<feature type="domain" description="Reverse transcriptase Ty1/copia-type" evidence="1">
    <location>
        <begin position="46"/>
        <end position="259"/>
    </location>
</feature>
<accession>A0A9Q3PUD7</accession>
<proteinExistence type="predicted"/>
<evidence type="ECO:0000313" key="3">
    <source>
        <dbReference type="Proteomes" id="UP000765509"/>
    </source>
</evidence>
<protein>
    <recommendedName>
        <fullName evidence="1">Reverse transcriptase Ty1/copia-type domain-containing protein</fullName>
    </recommendedName>
</protein>
<organism evidence="2 3">
    <name type="scientific">Austropuccinia psidii MF-1</name>
    <dbReference type="NCBI Taxonomy" id="1389203"/>
    <lineage>
        <taxon>Eukaryota</taxon>
        <taxon>Fungi</taxon>
        <taxon>Dikarya</taxon>
        <taxon>Basidiomycota</taxon>
        <taxon>Pucciniomycotina</taxon>
        <taxon>Pucciniomycetes</taxon>
        <taxon>Pucciniales</taxon>
        <taxon>Sphaerophragmiaceae</taxon>
        <taxon>Austropuccinia</taxon>
    </lineage>
</organism>
<dbReference type="AlphaFoldDB" id="A0A9Q3PUD7"/>
<dbReference type="SUPFAM" id="SSF56672">
    <property type="entry name" value="DNA/RNA polymerases"/>
    <property type="match status" value="1"/>
</dbReference>
<comment type="caution">
    <text evidence="2">The sequence shown here is derived from an EMBL/GenBank/DDBJ whole genome shotgun (WGS) entry which is preliminary data.</text>
</comment>